<protein>
    <submittedName>
        <fullName evidence="1">Uncharacterized protein</fullName>
    </submittedName>
</protein>
<reference evidence="1 2" key="1">
    <citation type="submission" date="2016-02" db="EMBL/GenBank/DDBJ databases">
        <title>Complete genome sequence of Halocynthiibacter arcticus PAMC 20958t from arctic marine sediment.</title>
        <authorList>
            <person name="Lee Y.M."/>
            <person name="Baek K."/>
            <person name="Lee H.K."/>
            <person name="Shin S.C."/>
        </authorList>
    </citation>
    <scope>NUCLEOTIDE SEQUENCE [LARGE SCALE GENOMIC DNA]</scope>
    <source>
        <strain evidence="1">PAMC 20958</strain>
    </source>
</reference>
<dbReference type="AlphaFoldDB" id="A0A126UWH9"/>
<dbReference type="Proteomes" id="UP000070371">
    <property type="component" value="Chromosome"/>
</dbReference>
<dbReference type="SUPFAM" id="SSF51735">
    <property type="entry name" value="NAD(P)-binding Rossmann-fold domains"/>
    <property type="match status" value="1"/>
</dbReference>
<organism evidence="1 2">
    <name type="scientific">Falsihalocynthiibacter arcticus</name>
    <dbReference type="NCBI Taxonomy" id="1579316"/>
    <lineage>
        <taxon>Bacteria</taxon>
        <taxon>Pseudomonadati</taxon>
        <taxon>Pseudomonadota</taxon>
        <taxon>Alphaproteobacteria</taxon>
        <taxon>Rhodobacterales</taxon>
        <taxon>Roseobacteraceae</taxon>
        <taxon>Falsihalocynthiibacter</taxon>
    </lineage>
</organism>
<dbReference type="STRING" id="1579316.RC74_03365"/>
<name>A0A126UWH9_9RHOB</name>
<accession>A0A126UWH9</accession>
<dbReference type="EMBL" id="CP014327">
    <property type="protein sequence ID" value="AML50432.1"/>
    <property type="molecule type" value="Genomic_DNA"/>
</dbReference>
<dbReference type="OrthoDB" id="9789398at2"/>
<evidence type="ECO:0000313" key="2">
    <source>
        <dbReference type="Proteomes" id="UP000070371"/>
    </source>
</evidence>
<evidence type="ECO:0000313" key="1">
    <source>
        <dbReference type="EMBL" id="AML50432.1"/>
    </source>
</evidence>
<keyword evidence="2" id="KW-1185">Reference proteome</keyword>
<proteinExistence type="predicted"/>
<dbReference type="RefSeq" id="WP_039002976.1">
    <property type="nucleotide sequence ID" value="NZ_CP014327.1"/>
</dbReference>
<dbReference type="Pfam" id="PF00106">
    <property type="entry name" value="adh_short"/>
    <property type="match status" value="1"/>
</dbReference>
<gene>
    <name evidence="1" type="ORF">RC74_03365</name>
</gene>
<dbReference type="Gene3D" id="3.40.50.720">
    <property type="entry name" value="NAD(P)-binding Rossmann-like Domain"/>
    <property type="match status" value="1"/>
</dbReference>
<dbReference type="KEGG" id="hat:RC74_03365"/>
<dbReference type="InterPro" id="IPR036291">
    <property type="entry name" value="NAD(P)-bd_dom_sf"/>
</dbReference>
<dbReference type="InterPro" id="IPR002347">
    <property type="entry name" value="SDR_fam"/>
</dbReference>
<sequence length="66" mass="7019">MNDFTGKSAIVTGSVRGQGLAEARLLAQKGAKVMVCDVLDELGALTVEELQVQSFSQSRTACWDTS</sequence>